<dbReference type="InterPro" id="IPR036790">
    <property type="entry name" value="Frizzled_dom_sf"/>
</dbReference>
<evidence type="ECO:0000256" key="6">
    <source>
        <dbReference type="ARBA" id="ARBA00023136"/>
    </source>
</evidence>
<feature type="compositionally biased region" description="Basic and acidic residues" evidence="10">
    <location>
        <begin position="673"/>
        <end position="684"/>
    </location>
</feature>
<comment type="subcellular location">
    <subcellularLocation>
        <location evidence="1">Membrane</location>
        <topology evidence="1">Multi-pass membrane protein</topology>
    </subcellularLocation>
</comment>
<dbReference type="GO" id="GO:0007166">
    <property type="term" value="P:cell surface receptor signaling pathway"/>
    <property type="evidence" value="ECO:0007669"/>
    <property type="project" value="InterPro"/>
</dbReference>
<feature type="transmembrane region" description="Helical" evidence="11">
    <location>
        <begin position="368"/>
        <end position="388"/>
    </location>
</feature>
<dbReference type="SMART" id="SM00063">
    <property type="entry name" value="FRI"/>
    <property type="match status" value="1"/>
</dbReference>
<keyword evidence="7 9" id="KW-1015">Disulfide bond</keyword>
<feature type="domain" description="G-protein coupled receptors family 2 profile 2" evidence="13">
    <location>
        <begin position="332"/>
        <end position="629"/>
    </location>
</feature>
<feature type="domain" description="FZ" evidence="12">
    <location>
        <begin position="121"/>
        <end position="243"/>
    </location>
</feature>
<dbReference type="CTD" id="445740"/>
<dbReference type="GeneID" id="445740"/>
<evidence type="ECO:0000259" key="12">
    <source>
        <dbReference type="PROSITE" id="PS50038"/>
    </source>
</evidence>
<dbReference type="Pfam" id="PF01534">
    <property type="entry name" value="Frizzled"/>
    <property type="match status" value="1"/>
</dbReference>
<accession>A0A1W2VN92</accession>
<keyword evidence="4 11" id="KW-0812">Transmembrane</keyword>
<evidence type="ECO:0000313" key="14">
    <source>
        <dbReference type="EMBL" id="BAA92184.1"/>
    </source>
</evidence>
<feature type="transmembrane region" description="Helical" evidence="11">
    <location>
        <begin position="547"/>
        <end position="568"/>
    </location>
</feature>
<dbReference type="RefSeq" id="NP_001027713.1">
    <property type="nucleotide sequence ID" value="NM_001032541.1"/>
</dbReference>
<dbReference type="AlphaFoldDB" id="Q9NL45"/>
<name>Q9NL45_CIOIN</name>
<feature type="disulfide bond" evidence="9">
    <location>
        <begin position="199"/>
        <end position="240"/>
    </location>
</feature>
<dbReference type="GO" id="GO:0016020">
    <property type="term" value="C:membrane"/>
    <property type="evidence" value="ECO:0007669"/>
    <property type="project" value="UniProtKB-SubCell"/>
</dbReference>
<dbReference type="Gene3D" id="1.20.1070.10">
    <property type="entry name" value="Rhodopsin 7-helix transmembrane proteins"/>
    <property type="match status" value="1"/>
</dbReference>
<dbReference type="PANTHER" id="PTHR11309">
    <property type="entry name" value="FRIZZLED"/>
    <property type="match status" value="1"/>
</dbReference>
<comment type="similarity">
    <text evidence="2">Belongs to the G-protein coupled receptor Fz/Smo family.</text>
</comment>
<dbReference type="OrthoDB" id="10053709at2759"/>
<evidence type="ECO:0000256" key="8">
    <source>
        <dbReference type="ARBA" id="ARBA00023170"/>
    </source>
</evidence>
<feature type="disulfide bond" evidence="9">
    <location>
        <begin position="172"/>
        <end position="210"/>
    </location>
</feature>
<dbReference type="PANTHER" id="PTHR11309:SF126">
    <property type="entry name" value="FRIZZLED-2"/>
    <property type="match status" value="1"/>
</dbReference>
<keyword evidence="6 11" id="KW-0472">Membrane</keyword>
<dbReference type="FunFam" id="1.20.1070.10:FF:000577">
    <property type="entry name" value="Frizzled homolog"/>
    <property type="match status" value="1"/>
</dbReference>
<accession>Q9NL45</accession>
<dbReference type="SUPFAM" id="SSF63501">
    <property type="entry name" value="Frizzled cysteine-rich domain"/>
    <property type="match status" value="1"/>
</dbReference>
<feature type="compositionally biased region" description="Polar residues" evidence="10">
    <location>
        <begin position="689"/>
        <end position="702"/>
    </location>
</feature>
<keyword evidence="3" id="KW-0217">Developmental protein</keyword>
<feature type="transmembrane region" description="Helical" evidence="11">
    <location>
        <begin position="335"/>
        <end position="356"/>
    </location>
</feature>
<comment type="caution">
    <text evidence="9">Lacks conserved residue(s) required for the propagation of feature annotation.</text>
</comment>
<keyword evidence="5 11" id="KW-1133">Transmembrane helix</keyword>
<evidence type="ECO:0000256" key="7">
    <source>
        <dbReference type="ARBA" id="ARBA00023157"/>
    </source>
</evidence>
<dbReference type="KEGG" id="cin:445740"/>
<evidence type="ECO:0000256" key="11">
    <source>
        <dbReference type="SAM" id="Phobius"/>
    </source>
</evidence>
<evidence type="ECO:0000256" key="4">
    <source>
        <dbReference type="ARBA" id="ARBA00022692"/>
    </source>
</evidence>
<reference evidence="14" key="1">
    <citation type="submission" date="1999-08" db="EMBL/GenBank/DDBJ databases">
        <title>An essential role of beta-catenin in the endoderm specification of ascidian embryo.</title>
        <authorList>
            <person name="Imai K."/>
            <person name="Takada N."/>
            <person name="Satoh N."/>
            <person name="Satou Y."/>
        </authorList>
    </citation>
    <scope>NUCLEOTIDE SEQUENCE</scope>
</reference>
<sequence length="872" mass="96568">MLESRLQDTATLCTCKHKEACCERSATLGSRFVSPQFRSVGPSPFTRLNTAVDNIFMQIIKLFRSYLWTNKCRGSGVALTFLAMLLASDMLVPTSAVRYADNGPSLSGRRKPPISGLSGRQGTGVCEPIQVPMCIDIGYNFTDMSVSPSYIYDQKEAAQSVIQFGPLTKTKCAEEMKLLVCSVYTPICIPGYPGFLPPCRFICEAAKAGCEPILKKYDRTWPNLFDCKQFPDSQGKNPPCLHFNRSATEEPAVPRTITKKGESKTTPGGPVASVTHHPYKPINGCPCACARRMVKITNKKDPLYGKVTTGGVPNCAMPCKSPYFSEEKRKFAESWITVWSVVCFAITMLTVGTYLIDTQRFAYPERPIIFLSACYMFVSIGFIIRVVAGHEAVACAWHSDRVLYQTTGPFLCSIVFLLLYFFGMAGALWWVILSLTWFLAAGLKWGSEAIASYSQYFHAAAWLIPALKSITVLAMSSVDGDVLSGICFVGNQSTKTLRGFVLAPLVVYLALGGLFLFLGFVNLFRIRTSIKKVGKKTDTLEKLMGRIGLFSLLYMVPSAALVACYFYEQQNRELWAKAYNCRSFHGRDRCSHGNANGPEFAVFIVKYSMTLLIGITNGVWILSGKTITSWRKFYRRCYGCLCGKYGLKAKQEGEPLAADDMSKASDNSSGKRTKSDKASDKTSPEEIPLTNSVATSSFTGNPHSVGGSESKESRSSSARKKSKTQSNGVQHNRNDMYYECNEVDRNDVNQIRHAACDCDIAPCPLPSEVRGNPAKQLSFPEGFETLPDPLDVSTTELEAANRVQHIHHHHHHHVTQPPCSCGCHASRVTTRRPTPRRHSHHDPGACYEANHRKLVLTPPAYRTSPTTHSLRR</sequence>
<dbReference type="InterPro" id="IPR000539">
    <property type="entry name" value="Frizzled/Smoothened_7TM"/>
</dbReference>
<evidence type="ECO:0000256" key="2">
    <source>
        <dbReference type="ARBA" id="ARBA00008077"/>
    </source>
</evidence>
<evidence type="ECO:0000256" key="3">
    <source>
        <dbReference type="ARBA" id="ARBA00022473"/>
    </source>
</evidence>
<feature type="transmembrane region" description="Helical" evidence="11">
    <location>
        <begin position="505"/>
        <end position="526"/>
    </location>
</feature>
<dbReference type="PROSITE" id="PS50261">
    <property type="entry name" value="G_PROTEIN_RECEP_F2_4"/>
    <property type="match status" value="1"/>
</dbReference>
<gene>
    <name evidence="14" type="primary">Cifrz</name>
</gene>
<evidence type="ECO:0000256" key="1">
    <source>
        <dbReference type="ARBA" id="ARBA00004141"/>
    </source>
</evidence>
<keyword evidence="8" id="KW-0675">Receptor</keyword>
<feature type="region of interest" description="Disordered" evidence="10">
    <location>
        <begin position="657"/>
        <end position="733"/>
    </location>
</feature>
<dbReference type="InterPro" id="IPR020067">
    <property type="entry name" value="Frizzled_dom"/>
</dbReference>
<feature type="disulfide bond" evidence="9">
    <location>
        <begin position="203"/>
        <end position="227"/>
    </location>
</feature>
<dbReference type="EMBL" id="AB031542">
    <property type="protein sequence ID" value="BAA92184.1"/>
    <property type="molecule type" value="mRNA"/>
</dbReference>
<evidence type="ECO:0000259" key="13">
    <source>
        <dbReference type="PROSITE" id="PS50261"/>
    </source>
</evidence>
<dbReference type="PROSITE" id="PS50038">
    <property type="entry name" value="FZ"/>
    <property type="match status" value="1"/>
</dbReference>
<dbReference type="PRINTS" id="PR00489">
    <property type="entry name" value="FRIZZLED"/>
</dbReference>
<protein>
    <submittedName>
        <fullName evidence="14">Frizzled homolog</fullName>
    </submittedName>
</protein>
<dbReference type="InterPro" id="IPR017981">
    <property type="entry name" value="GPCR_2-like_7TM"/>
</dbReference>
<dbReference type="Gene3D" id="1.10.2000.10">
    <property type="entry name" value="Frizzled cysteine-rich domain"/>
    <property type="match status" value="1"/>
</dbReference>
<dbReference type="InterPro" id="IPR015526">
    <property type="entry name" value="Frizzled/SFRP"/>
</dbReference>
<feature type="transmembrane region" description="Helical" evidence="11">
    <location>
        <begin position="408"/>
        <end position="441"/>
    </location>
</feature>
<organism evidence="14">
    <name type="scientific">Ciona intestinalis</name>
    <name type="common">Transparent sea squirt</name>
    <name type="synonym">Ascidia intestinalis</name>
    <dbReference type="NCBI Taxonomy" id="7719"/>
    <lineage>
        <taxon>Eukaryota</taxon>
        <taxon>Metazoa</taxon>
        <taxon>Chordata</taxon>
        <taxon>Tunicata</taxon>
        <taxon>Ascidiacea</taxon>
        <taxon>Phlebobranchia</taxon>
        <taxon>Cionidae</taxon>
        <taxon>Ciona</taxon>
    </lineage>
</organism>
<dbReference type="GO" id="GO:0004888">
    <property type="term" value="F:transmembrane signaling receptor activity"/>
    <property type="evidence" value="ECO:0007669"/>
    <property type="project" value="InterPro"/>
</dbReference>
<feature type="transmembrane region" description="Helical" evidence="11">
    <location>
        <begin position="600"/>
        <end position="622"/>
    </location>
</feature>
<evidence type="ECO:0000256" key="5">
    <source>
        <dbReference type="ARBA" id="ARBA00022989"/>
    </source>
</evidence>
<evidence type="ECO:0000256" key="9">
    <source>
        <dbReference type="PROSITE-ProRule" id="PRU00090"/>
    </source>
</evidence>
<dbReference type="Pfam" id="PF01392">
    <property type="entry name" value="Fz"/>
    <property type="match status" value="1"/>
</dbReference>
<evidence type="ECO:0000256" key="10">
    <source>
        <dbReference type="SAM" id="MobiDB-lite"/>
    </source>
</evidence>
<proteinExistence type="evidence at transcript level"/>
<dbReference type="SMART" id="SM01330">
    <property type="entry name" value="Frizzled"/>
    <property type="match status" value="1"/>
</dbReference>
<dbReference type="CDD" id="cd15035">
    <property type="entry name" value="7tmF_FZD5_FZD8-like"/>
    <property type="match status" value="1"/>
</dbReference>